<protein>
    <submittedName>
        <fullName evidence="1">Uncharacterized protein</fullName>
    </submittedName>
</protein>
<dbReference type="Proteomes" id="UP001060085">
    <property type="component" value="Linkage Group LG05"/>
</dbReference>
<comment type="caution">
    <text evidence="1">The sequence shown here is derived from an EMBL/GenBank/DDBJ whole genome shotgun (WGS) entry which is preliminary data.</text>
</comment>
<organism evidence="1 2">
    <name type="scientific">Catharanthus roseus</name>
    <name type="common">Madagascar periwinkle</name>
    <name type="synonym">Vinca rosea</name>
    <dbReference type="NCBI Taxonomy" id="4058"/>
    <lineage>
        <taxon>Eukaryota</taxon>
        <taxon>Viridiplantae</taxon>
        <taxon>Streptophyta</taxon>
        <taxon>Embryophyta</taxon>
        <taxon>Tracheophyta</taxon>
        <taxon>Spermatophyta</taxon>
        <taxon>Magnoliopsida</taxon>
        <taxon>eudicotyledons</taxon>
        <taxon>Gunneridae</taxon>
        <taxon>Pentapetalae</taxon>
        <taxon>asterids</taxon>
        <taxon>lamiids</taxon>
        <taxon>Gentianales</taxon>
        <taxon>Apocynaceae</taxon>
        <taxon>Rauvolfioideae</taxon>
        <taxon>Vinceae</taxon>
        <taxon>Catharanthinae</taxon>
        <taxon>Catharanthus</taxon>
    </lineage>
</organism>
<gene>
    <name evidence="1" type="ORF">M9H77_21321</name>
</gene>
<name>A0ACC0APX9_CATRO</name>
<accession>A0ACC0APX9</accession>
<proteinExistence type="predicted"/>
<evidence type="ECO:0000313" key="2">
    <source>
        <dbReference type="Proteomes" id="UP001060085"/>
    </source>
</evidence>
<evidence type="ECO:0000313" key="1">
    <source>
        <dbReference type="EMBL" id="KAI5661998.1"/>
    </source>
</evidence>
<sequence>MKQFFFKFVATFRCYSTKPTYHSTKWKAGSKKKLKSRNEEFTATTKRPRIKWTDEQLQVLDAVSTGKSVFVTGSAGTGKTALMLEVIRRLRKMYGKSKVAVTASTGTASCALHGLTLHCFAGTGIGDKDVETLLLRVLSNRWAFHKWEKVEALVIDECSMIHADYFDKLERIARSIRGGSKVWGGIQLVVGGDFFQLPPILPKQQLMEKEFVFEADCWNASFDLQIELKTIFRQSETLLVKLLQGIRRGEIDNDELKILEQRCNSTAAKEDTSAVQLFPRIEDVERVNQQHLLSLDEDIVTYTALDSGEKRLKSNLKLGIAPDQLDLCLGARVILCKNLDVKHKLVNGATGTIIDFRCDSDNGKKSIDPDIDFICESGSLIPVVKFDSGQELEIGPQTWSLMDAGKIVAQRKQIPLMLAWALSIHKSQGMTIDRLRTDLRRAFGYGMVYVALSRVKTLDGLDLIGFSKSKIKAHPKVLQFYKEHFL</sequence>
<dbReference type="EMBL" id="CM044705">
    <property type="protein sequence ID" value="KAI5661998.1"/>
    <property type="molecule type" value="Genomic_DNA"/>
</dbReference>
<keyword evidence="2" id="KW-1185">Reference proteome</keyword>
<reference evidence="2" key="1">
    <citation type="journal article" date="2023" name="Nat. Plants">
        <title>Single-cell RNA sequencing provides a high-resolution roadmap for understanding the multicellular compartmentation of specialized metabolism.</title>
        <authorList>
            <person name="Sun S."/>
            <person name="Shen X."/>
            <person name="Li Y."/>
            <person name="Li Y."/>
            <person name="Wang S."/>
            <person name="Li R."/>
            <person name="Zhang H."/>
            <person name="Shen G."/>
            <person name="Guo B."/>
            <person name="Wei J."/>
            <person name="Xu J."/>
            <person name="St-Pierre B."/>
            <person name="Chen S."/>
            <person name="Sun C."/>
        </authorList>
    </citation>
    <scope>NUCLEOTIDE SEQUENCE [LARGE SCALE GENOMIC DNA]</scope>
</reference>